<protein>
    <submittedName>
        <fullName evidence="2">Uncharacterized protein</fullName>
    </submittedName>
</protein>
<dbReference type="EMBL" id="CP012109">
    <property type="protein sequence ID" value="AKQ64609.1"/>
    <property type="molecule type" value="Genomic_DNA"/>
</dbReference>
<feature type="region of interest" description="Disordered" evidence="1">
    <location>
        <begin position="1"/>
        <end position="59"/>
    </location>
</feature>
<dbReference type="Proteomes" id="UP000009026">
    <property type="component" value="Chromosome"/>
</dbReference>
<feature type="compositionally biased region" description="Polar residues" evidence="1">
    <location>
        <begin position="48"/>
        <end position="59"/>
    </location>
</feature>
<evidence type="ECO:0000313" key="3">
    <source>
        <dbReference type="Proteomes" id="UP000009026"/>
    </source>
</evidence>
<sequence length="59" mass="6299">MEEDDDEDGDAPEQVKASEVTRFGGVQGGGFQRQGCAGCYGPKGPSQEVRQPISQRLTV</sequence>
<feature type="compositionally biased region" description="Acidic residues" evidence="1">
    <location>
        <begin position="1"/>
        <end position="11"/>
    </location>
</feature>
<evidence type="ECO:0000256" key="1">
    <source>
        <dbReference type="SAM" id="MobiDB-lite"/>
    </source>
</evidence>
<proteinExistence type="predicted"/>
<evidence type="ECO:0000313" key="2">
    <source>
        <dbReference type="EMBL" id="AKQ64609.1"/>
    </source>
</evidence>
<organism evidence="2 3">
    <name type="scientific">Pseudomyxococcus hansupus</name>
    <dbReference type="NCBI Taxonomy" id="1297742"/>
    <lineage>
        <taxon>Bacteria</taxon>
        <taxon>Pseudomonadati</taxon>
        <taxon>Myxococcota</taxon>
        <taxon>Myxococcia</taxon>
        <taxon>Myxococcales</taxon>
        <taxon>Cystobacterineae</taxon>
        <taxon>Myxococcaceae</taxon>
        <taxon>Pseudomyxococcus</taxon>
    </lineage>
</organism>
<reference evidence="2 3" key="1">
    <citation type="journal article" date="2016" name="PLoS ONE">
        <title>Complete Genome Sequence and Comparative Genomics of a Novel Myxobacterium Myxococcus hansupus.</title>
        <authorList>
            <person name="Sharma G."/>
            <person name="Narwani T."/>
            <person name="Subramanian S."/>
        </authorList>
    </citation>
    <scope>NUCLEOTIDE SEQUENCE [LARGE SCALE GENOMIC DNA]</scope>
    <source>
        <strain evidence="3">mixupus</strain>
    </source>
</reference>
<gene>
    <name evidence="2" type="ORF">A176_001521</name>
</gene>
<dbReference type="AlphaFoldDB" id="A0A0H4WPC7"/>
<accession>A0A0H4WPC7</accession>
<name>A0A0H4WPC7_9BACT</name>
<keyword evidence="3" id="KW-1185">Reference proteome</keyword>
<dbReference type="KEGG" id="mym:A176_001521"/>